<dbReference type="RefSeq" id="WP_218044597.1">
    <property type="nucleotide sequence ID" value="NZ_QRDW01000002.1"/>
</dbReference>
<keyword evidence="1" id="KW-0862">Zinc</keyword>
<evidence type="ECO:0000256" key="1">
    <source>
        <dbReference type="PIRSR" id="PIRSR018249-1"/>
    </source>
</evidence>
<dbReference type="GO" id="GO:0032259">
    <property type="term" value="P:methylation"/>
    <property type="evidence" value="ECO:0007669"/>
    <property type="project" value="UniProtKB-KW"/>
</dbReference>
<dbReference type="InterPro" id="IPR016718">
    <property type="entry name" value="rRNA_m1G-MeTrfase_A_prd"/>
</dbReference>
<dbReference type="Pfam" id="PF13649">
    <property type="entry name" value="Methyltransf_25"/>
    <property type="match status" value="1"/>
</dbReference>
<protein>
    <submittedName>
        <fullName evidence="5">23S rRNA m(1)G-745 methyltransferase</fullName>
    </submittedName>
</protein>
<dbReference type="GO" id="GO:0008168">
    <property type="term" value="F:methyltransferase activity"/>
    <property type="evidence" value="ECO:0007669"/>
    <property type="project" value="UniProtKB-KW"/>
</dbReference>
<comment type="caution">
    <text evidence="5">The sequence shown here is derived from an EMBL/GenBank/DDBJ whole genome shotgun (WGS) entry which is preliminary data.</text>
</comment>
<evidence type="ECO:0000259" key="4">
    <source>
        <dbReference type="Pfam" id="PF21302"/>
    </source>
</evidence>
<reference evidence="5 6" key="1">
    <citation type="submission" date="2018-07" db="EMBL/GenBank/DDBJ databases">
        <title>Genomic Encyclopedia of Type Strains, Phase III (KMG-III): the genomes of soil and plant-associated and newly described type strains.</title>
        <authorList>
            <person name="Whitman W."/>
        </authorList>
    </citation>
    <scope>NUCLEOTIDE SEQUENCE [LARGE SCALE GENOMIC DNA]</scope>
    <source>
        <strain evidence="5 6">CECT 8488</strain>
    </source>
</reference>
<dbReference type="Pfam" id="PF21302">
    <property type="entry name" value="Zn_ribbon_RlmA"/>
    <property type="match status" value="1"/>
</dbReference>
<evidence type="ECO:0000259" key="3">
    <source>
        <dbReference type="Pfam" id="PF13649"/>
    </source>
</evidence>
<dbReference type="SUPFAM" id="SSF53335">
    <property type="entry name" value="S-adenosyl-L-methionine-dependent methyltransferases"/>
    <property type="match status" value="1"/>
</dbReference>
<dbReference type="InterPro" id="IPR041698">
    <property type="entry name" value="Methyltransf_25"/>
</dbReference>
<gene>
    <name evidence="5" type="ORF">DFP90_10233</name>
</gene>
<keyword evidence="1" id="KW-0479">Metal-binding</keyword>
<feature type="binding site" evidence="2">
    <location>
        <begin position="107"/>
        <end position="108"/>
    </location>
    <ligand>
        <name>S-adenosyl-L-methionine</name>
        <dbReference type="ChEBI" id="CHEBI:59789"/>
    </ligand>
</feature>
<dbReference type="Proteomes" id="UP000256845">
    <property type="component" value="Unassembled WGS sequence"/>
</dbReference>
<name>A0A3D9HR77_9PROT</name>
<dbReference type="GO" id="GO:0046872">
    <property type="term" value="F:metal ion binding"/>
    <property type="evidence" value="ECO:0007669"/>
    <property type="project" value="UniProtKB-KW"/>
</dbReference>
<evidence type="ECO:0000313" key="6">
    <source>
        <dbReference type="Proteomes" id="UP000256845"/>
    </source>
</evidence>
<dbReference type="InterPro" id="IPR029063">
    <property type="entry name" value="SAM-dependent_MTases_sf"/>
</dbReference>
<dbReference type="EMBL" id="QRDW01000002">
    <property type="protein sequence ID" value="RED52017.1"/>
    <property type="molecule type" value="Genomic_DNA"/>
</dbReference>
<feature type="domain" description="Methyltransferase" evidence="3">
    <location>
        <begin position="101"/>
        <end position="174"/>
    </location>
</feature>
<organism evidence="5 6">
    <name type="scientific">Aestuariispira insulae</name>
    <dbReference type="NCBI Taxonomy" id="1461337"/>
    <lineage>
        <taxon>Bacteria</taxon>
        <taxon>Pseudomonadati</taxon>
        <taxon>Pseudomonadota</taxon>
        <taxon>Alphaproteobacteria</taxon>
        <taxon>Rhodospirillales</taxon>
        <taxon>Kiloniellaceae</taxon>
        <taxon>Aestuariispira</taxon>
    </lineage>
</organism>
<keyword evidence="5" id="KW-0808">Transferase</keyword>
<dbReference type="PIRSF" id="PIRSF018249">
    <property type="entry name" value="MyrA_prd"/>
    <property type="match status" value="1"/>
</dbReference>
<feature type="binding site" evidence="1">
    <location>
        <position position="34"/>
    </location>
    <ligand>
        <name>Zn(2+)</name>
        <dbReference type="ChEBI" id="CHEBI:29105"/>
    </ligand>
</feature>
<sequence>MAIPDHQFDFPLACPIDGSSLCLDGGSLACGEGHRFDVAKEGYANLLPVQFKNSRDPGDSKEMVQARRKTLESGAFAHVADALAGVAAQHAGRVERPINLLDAGCGEGYYLGQVSKHLEPGVANCIGLDISKWAVRAAAKRYKPLCWLVATNRRLPVRAGDIDMIACLFGFPVWSHWAELQRPGQQVVMIDPARDHLKELREIIYEDVRYHDAPALDGAFDAGYRLEASEIVSRQVLLDGMELIASLVSMTPHAHRMGEAGAAALAGLERLEVTVAVELRRLERI</sequence>
<keyword evidence="6" id="KW-1185">Reference proteome</keyword>
<feature type="binding site" evidence="2">
    <location>
        <position position="76"/>
    </location>
    <ligand>
        <name>S-adenosyl-L-methionine</name>
        <dbReference type="ChEBI" id="CHEBI:59789"/>
    </ligand>
</feature>
<dbReference type="InterPro" id="IPR048647">
    <property type="entry name" value="RlmA_N"/>
</dbReference>
<feature type="domain" description="23S rRNA (guanine(745)-N(1))-methyltransferase N-terminal" evidence="4">
    <location>
        <begin position="13"/>
        <end position="55"/>
    </location>
</feature>
<keyword evidence="5" id="KW-0489">Methyltransferase</keyword>
<evidence type="ECO:0000256" key="2">
    <source>
        <dbReference type="PIRSR" id="PIRSR018249-2"/>
    </source>
</evidence>
<accession>A0A3D9HR77</accession>
<evidence type="ECO:0000313" key="5">
    <source>
        <dbReference type="EMBL" id="RED52017.1"/>
    </source>
</evidence>
<feature type="binding site" evidence="1">
    <location>
        <position position="30"/>
    </location>
    <ligand>
        <name>Zn(2+)</name>
        <dbReference type="ChEBI" id="CHEBI:29105"/>
    </ligand>
</feature>
<dbReference type="AlphaFoldDB" id="A0A3D9HR77"/>
<feature type="binding site" evidence="2">
    <location>
        <position position="196"/>
    </location>
    <ligand>
        <name>S-adenosyl-L-methionine</name>
        <dbReference type="ChEBI" id="CHEBI:59789"/>
    </ligand>
</feature>
<feature type="binding site" evidence="1">
    <location>
        <position position="22"/>
    </location>
    <ligand>
        <name>Zn(2+)</name>
        <dbReference type="ChEBI" id="CHEBI:29105"/>
    </ligand>
</feature>
<keyword evidence="2" id="KW-0949">S-adenosyl-L-methionine</keyword>
<proteinExistence type="predicted"/>
<dbReference type="Gene3D" id="3.40.50.150">
    <property type="entry name" value="Vaccinia Virus protein VP39"/>
    <property type="match status" value="1"/>
</dbReference>